<name>A0ABN1TJ27_9ACTN</name>
<organism evidence="1 2">
    <name type="scientific">Kitasatospora arboriphila</name>
    <dbReference type="NCBI Taxonomy" id="258052"/>
    <lineage>
        <taxon>Bacteria</taxon>
        <taxon>Bacillati</taxon>
        <taxon>Actinomycetota</taxon>
        <taxon>Actinomycetes</taxon>
        <taxon>Kitasatosporales</taxon>
        <taxon>Streptomycetaceae</taxon>
        <taxon>Kitasatospora</taxon>
    </lineage>
</organism>
<proteinExistence type="predicted"/>
<protein>
    <submittedName>
        <fullName evidence="1">Uncharacterized protein</fullName>
    </submittedName>
</protein>
<gene>
    <name evidence="1" type="ORF">GCM10009663_36460</name>
</gene>
<accession>A0ABN1TJ27</accession>
<evidence type="ECO:0000313" key="2">
    <source>
        <dbReference type="Proteomes" id="UP001499987"/>
    </source>
</evidence>
<comment type="caution">
    <text evidence="1">The sequence shown here is derived from an EMBL/GenBank/DDBJ whole genome shotgun (WGS) entry which is preliminary data.</text>
</comment>
<reference evidence="1 2" key="1">
    <citation type="journal article" date="2019" name="Int. J. Syst. Evol. Microbiol.">
        <title>The Global Catalogue of Microorganisms (GCM) 10K type strain sequencing project: providing services to taxonomists for standard genome sequencing and annotation.</title>
        <authorList>
            <consortium name="The Broad Institute Genomics Platform"/>
            <consortium name="The Broad Institute Genome Sequencing Center for Infectious Disease"/>
            <person name="Wu L."/>
            <person name="Ma J."/>
        </authorList>
    </citation>
    <scope>NUCLEOTIDE SEQUENCE [LARGE SCALE GENOMIC DNA]</scope>
    <source>
        <strain evidence="1 2">JCM 13002</strain>
    </source>
</reference>
<evidence type="ECO:0000313" key="1">
    <source>
        <dbReference type="EMBL" id="GAA1089416.1"/>
    </source>
</evidence>
<dbReference type="Proteomes" id="UP001499987">
    <property type="component" value="Unassembled WGS sequence"/>
</dbReference>
<dbReference type="EMBL" id="BAAALD010000032">
    <property type="protein sequence ID" value="GAA1089416.1"/>
    <property type="molecule type" value="Genomic_DNA"/>
</dbReference>
<keyword evidence="2" id="KW-1185">Reference proteome</keyword>
<sequence length="117" mass="12375">MDRREPLEVGAVVGLAGAAHQEPLQPHPEQLLGRVERGGVPLLLPLPLRLVPLPVAPLIVAPLPVVPLIVVAVGHGAFPPERCTVLRARGGGRVETALTERSVAGLRRTAEPRPADR</sequence>